<sequence>MASTSSMVTLSFNSIEAVFIEGAISKMRMEIIVKRFLEKGGCSSQRVNHNTTHVIAVDWKMVVRKFGNRAKALLAKQDLHVVYYDWITECLIRGTLTKEAYFLITDQNSVDLAVENGDEELYEMDMEVRKIVQSLKRYNPGIS</sequence>
<dbReference type="Proteomes" id="UP001605036">
    <property type="component" value="Unassembled WGS sequence"/>
</dbReference>
<dbReference type="Pfam" id="PF00533">
    <property type="entry name" value="BRCT"/>
    <property type="match status" value="1"/>
</dbReference>
<protein>
    <recommendedName>
        <fullName evidence="1">BRCT domain-containing protein</fullName>
    </recommendedName>
</protein>
<accession>A0ABD1XFF7</accession>
<dbReference type="EMBL" id="JBHFFA010000008">
    <property type="protein sequence ID" value="KAL2607684.1"/>
    <property type="molecule type" value="Genomic_DNA"/>
</dbReference>
<organism evidence="2 3">
    <name type="scientific">Riccia fluitans</name>
    <dbReference type="NCBI Taxonomy" id="41844"/>
    <lineage>
        <taxon>Eukaryota</taxon>
        <taxon>Viridiplantae</taxon>
        <taxon>Streptophyta</taxon>
        <taxon>Embryophyta</taxon>
        <taxon>Marchantiophyta</taxon>
        <taxon>Marchantiopsida</taxon>
        <taxon>Marchantiidae</taxon>
        <taxon>Marchantiales</taxon>
        <taxon>Ricciaceae</taxon>
        <taxon>Riccia</taxon>
    </lineage>
</organism>
<name>A0ABD1XFF7_9MARC</name>
<feature type="domain" description="BRCT" evidence="1">
    <location>
        <begin position="18"/>
        <end position="104"/>
    </location>
</feature>
<dbReference type="Gene3D" id="3.40.50.10190">
    <property type="entry name" value="BRCT domain"/>
    <property type="match status" value="1"/>
</dbReference>
<gene>
    <name evidence="2" type="ORF">R1flu_026257</name>
</gene>
<dbReference type="PROSITE" id="PS50172">
    <property type="entry name" value="BRCT"/>
    <property type="match status" value="1"/>
</dbReference>
<dbReference type="SUPFAM" id="SSF52113">
    <property type="entry name" value="BRCT domain"/>
    <property type="match status" value="1"/>
</dbReference>
<dbReference type="AlphaFoldDB" id="A0ABD1XFF7"/>
<comment type="caution">
    <text evidence="2">The sequence shown here is derived from an EMBL/GenBank/DDBJ whole genome shotgun (WGS) entry which is preliminary data.</text>
</comment>
<evidence type="ECO:0000313" key="2">
    <source>
        <dbReference type="EMBL" id="KAL2607684.1"/>
    </source>
</evidence>
<reference evidence="2 3" key="1">
    <citation type="submission" date="2024-09" db="EMBL/GenBank/DDBJ databases">
        <title>Chromosome-scale assembly of Riccia fluitans.</title>
        <authorList>
            <person name="Paukszto L."/>
            <person name="Sawicki J."/>
            <person name="Karawczyk K."/>
            <person name="Piernik-Szablinska J."/>
            <person name="Szczecinska M."/>
            <person name="Mazdziarz M."/>
        </authorList>
    </citation>
    <scope>NUCLEOTIDE SEQUENCE [LARGE SCALE GENOMIC DNA]</scope>
    <source>
        <strain evidence="2">Rf_01</strain>
        <tissue evidence="2">Aerial parts of the thallus</tissue>
    </source>
</reference>
<evidence type="ECO:0000313" key="3">
    <source>
        <dbReference type="Proteomes" id="UP001605036"/>
    </source>
</evidence>
<proteinExistence type="predicted"/>
<keyword evidence="3" id="KW-1185">Reference proteome</keyword>
<evidence type="ECO:0000259" key="1">
    <source>
        <dbReference type="PROSITE" id="PS50172"/>
    </source>
</evidence>
<dbReference type="InterPro" id="IPR001357">
    <property type="entry name" value="BRCT_dom"/>
</dbReference>
<dbReference type="InterPro" id="IPR036420">
    <property type="entry name" value="BRCT_dom_sf"/>
</dbReference>